<dbReference type="EMBL" id="JADYXP020000013">
    <property type="protein sequence ID" value="KAL0111361.1"/>
    <property type="molecule type" value="Genomic_DNA"/>
</dbReference>
<comment type="caution">
    <text evidence="1">The sequence shown here is derived from an EMBL/GenBank/DDBJ whole genome shotgun (WGS) entry which is preliminary data.</text>
</comment>
<protein>
    <submittedName>
        <fullName evidence="1">Uncharacterized protein</fullName>
    </submittedName>
</protein>
<dbReference type="Proteomes" id="UP001430953">
    <property type="component" value="Unassembled WGS sequence"/>
</dbReference>
<evidence type="ECO:0000313" key="1">
    <source>
        <dbReference type="EMBL" id="KAL0111361.1"/>
    </source>
</evidence>
<evidence type="ECO:0000313" key="2">
    <source>
        <dbReference type="Proteomes" id="UP001430953"/>
    </source>
</evidence>
<proteinExistence type="predicted"/>
<gene>
    <name evidence="1" type="ORF">PUN28_012924</name>
</gene>
<sequence length="142" mass="16497">MEDFSRRCSCSRSGVWIWVLPQGLIAKVQSRGGTERAARRGLNFFLWIHRSTERAILHHRHGMTDSRDNSWFRGYRCVTDSVDIFSICKQKIATAIINLQKQNDIAATWKVHLQGNLQVGKLFFRGKNKELRDLKLGIFHIE</sequence>
<dbReference type="AlphaFoldDB" id="A0AAW2FA19"/>
<keyword evidence="2" id="KW-1185">Reference proteome</keyword>
<reference evidence="1 2" key="1">
    <citation type="submission" date="2023-03" db="EMBL/GenBank/DDBJ databases">
        <title>High recombination rates correlate with genetic variation in Cardiocondyla obscurior ants.</title>
        <authorList>
            <person name="Errbii M."/>
        </authorList>
    </citation>
    <scope>NUCLEOTIDE SEQUENCE [LARGE SCALE GENOMIC DNA]</scope>
    <source>
        <strain evidence="1">Alpha-2009</strain>
        <tissue evidence="1">Whole body</tissue>
    </source>
</reference>
<accession>A0AAW2FA19</accession>
<organism evidence="1 2">
    <name type="scientific">Cardiocondyla obscurior</name>
    <dbReference type="NCBI Taxonomy" id="286306"/>
    <lineage>
        <taxon>Eukaryota</taxon>
        <taxon>Metazoa</taxon>
        <taxon>Ecdysozoa</taxon>
        <taxon>Arthropoda</taxon>
        <taxon>Hexapoda</taxon>
        <taxon>Insecta</taxon>
        <taxon>Pterygota</taxon>
        <taxon>Neoptera</taxon>
        <taxon>Endopterygota</taxon>
        <taxon>Hymenoptera</taxon>
        <taxon>Apocrita</taxon>
        <taxon>Aculeata</taxon>
        <taxon>Formicoidea</taxon>
        <taxon>Formicidae</taxon>
        <taxon>Myrmicinae</taxon>
        <taxon>Cardiocondyla</taxon>
    </lineage>
</organism>
<name>A0AAW2FA19_9HYME</name>